<evidence type="ECO:0000313" key="3">
    <source>
        <dbReference type="EMBL" id="EAR10437.1"/>
    </source>
</evidence>
<dbReference type="Pfam" id="PF12439">
    <property type="entry name" value="GDE_N"/>
    <property type="match status" value="1"/>
</dbReference>
<feature type="domain" description="Glycogen debranching enzyme C-terminal" evidence="1">
    <location>
        <begin position="286"/>
        <end position="648"/>
    </location>
</feature>
<dbReference type="InterPro" id="IPR012341">
    <property type="entry name" value="6hp_glycosidase-like_sf"/>
</dbReference>
<dbReference type="RefSeq" id="WP_008046665.1">
    <property type="nucleotide sequence ID" value="NZ_CH724153.1"/>
</dbReference>
<dbReference type="PANTHER" id="PTHR10569:SF2">
    <property type="entry name" value="GLYCOGEN DEBRANCHING ENZYME"/>
    <property type="match status" value="1"/>
</dbReference>
<dbReference type="PANTHER" id="PTHR10569">
    <property type="entry name" value="GLYCOGEN DEBRANCHING ENZYME"/>
    <property type="match status" value="1"/>
</dbReference>
<dbReference type="InterPro" id="IPR032790">
    <property type="entry name" value="GDE_C"/>
</dbReference>
<keyword evidence="4" id="KW-1185">Reference proteome</keyword>
<organism evidence="3 4">
    <name type="scientific">Reinekea blandensis MED297</name>
    <dbReference type="NCBI Taxonomy" id="314283"/>
    <lineage>
        <taxon>Bacteria</taxon>
        <taxon>Pseudomonadati</taxon>
        <taxon>Pseudomonadota</taxon>
        <taxon>Gammaproteobacteria</taxon>
        <taxon>Oceanospirillales</taxon>
        <taxon>Saccharospirillaceae</taxon>
        <taxon>Reinekea</taxon>
    </lineage>
</organism>
<evidence type="ECO:0000259" key="1">
    <source>
        <dbReference type="Pfam" id="PF06202"/>
    </source>
</evidence>
<dbReference type="FunFam" id="1.50.10.10:FF:000073">
    <property type="entry name" value="Glycogen debranching enzyme, hypothetical (TreX-like)"/>
    <property type="match status" value="1"/>
</dbReference>
<dbReference type="Gene3D" id="1.50.10.10">
    <property type="match status" value="1"/>
</dbReference>
<dbReference type="SUPFAM" id="SSF48208">
    <property type="entry name" value="Six-hairpin glycosidases"/>
    <property type="match status" value="1"/>
</dbReference>
<comment type="caution">
    <text evidence="3">The sequence shown here is derived from an EMBL/GenBank/DDBJ whole genome shotgun (WGS) entry which is preliminary data.</text>
</comment>
<dbReference type="InterPro" id="IPR024742">
    <property type="entry name" value="Glycogen_debranch_N"/>
</dbReference>
<evidence type="ECO:0000313" key="4">
    <source>
        <dbReference type="Proteomes" id="UP000005953"/>
    </source>
</evidence>
<feature type="domain" description="Glycogen debranching enzyme bacterial and archaeal type N-terminal" evidence="2">
    <location>
        <begin position="19"/>
        <end position="246"/>
    </location>
</feature>
<dbReference type="InterPro" id="IPR008928">
    <property type="entry name" value="6-hairpin_glycosidase_sf"/>
</dbReference>
<evidence type="ECO:0000259" key="2">
    <source>
        <dbReference type="Pfam" id="PF12439"/>
    </source>
</evidence>
<dbReference type="Pfam" id="PF06202">
    <property type="entry name" value="GDE_C"/>
    <property type="match status" value="1"/>
</dbReference>
<sequence>MTTLSLSSLHTPTVSDKLECLVTNGTGSFASLAIHGGLSRKFHGLLVHSVVPPMDRMMTWHHCAETLNGVSLDSRQWLTEEQTTHRAGGEKHLLSFQARPMPTWVYQVHGCQLKKELFMVPGRACTLLRYTLLAAPDETANLTLLNSVHFRAAEGHKARLTADDVSQWHYSPEHRSLSNDTVQLRFGLQSTEAKRNITEQWLPLDTAQQQHHLVYPLEREDQGYDQFDASLPVYQADVTLGVNQSVTLIGTLEDTWPNAEQAYQRALTEGRTRISDNDFFNDLTTSALQLVADRQSVQGKTLLAGFPWFGDWGRDTMIALAGTTLSTGQPDLARNILKTFAHYLNGGMLPNKFPDRAGEPLRYNTIDATLWFFRAIQQYADHTGDWAFIRDVLYDDLKDIIRHHQRGTRYGIHMDSDGLISGGDADTQLTWMDVKFDGYAVTPRYGKAVEINALWYNALNFLADCAEHFQEESQPYRELAQRVEQSFQNTFWNAQAGCCYDYVANGQPNDDIRCNQIIAVALPYSPLTTSQQADVFHCVYDKLYTPVGLRSLAADHPDYKGRYYGALSDRDLAYHQGTVWAWPMGCFIDAAMKVTGDKSLAEHLLRGMKQHFYTEAGLNGISEVFDGDAPHAARGCFQQAWSVAETLRVVAGYDLNVPD</sequence>
<dbReference type="OrthoDB" id="9761875at2"/>
<dbReference type="HOGENOM" id="CLU_026835_0_0_6"/>
<protein>
    <submittedName>
        <fullName evidence="3">Glycogen debranching enzyme</fullName>
    </submittedName>
</protein>
<reference evidence="3 4" key="1">
    <citation type="submission" date="2006-02" db="EMBL/GenBank/DDBJ databases">
        <authorList>
            <person name="Pinhassi J."/>
            <person name="Pedros-Alio C."/>
            <person name="Ferriera S."/>
            <person name="Johnson J."/>
            <person name="Kravitz S."/>
            <person name="Halpern A."/>
            <person name="Remington K."/>
            <person name="Beeson K."/>
            <person name="Tran B."/>
            <person name="Rogers Y.-H."/>
            <person name="Friedman R."/>
            <person name="Venter J.C."/>
        </authorList>
    </citation>
    <scope>NUCLEOTIDE SEQUENCE [LARGE SCALE GENOMIC DNA]</scope>
    <source>
        <strain evidence="3 4">MED297</strain>
    </source>
</reference>
<dbReference type="STRING" id="314283.MED297_01410"/>
<dbReference type="GO" id="GO:0005980">
    <property type="term" value="P:glycogen catabolic process"/>
    <property type="evidence" value="ECO:0007669"/>
    <property type="project" value="InterPro"/>
</dbReference>
<dbReference type="GO" id="GO:0004134">
    <property type="term" value="F:4-alpha-glucanotransferase activity"/>
    <property type="evidence" value="ECO:0007669"/>
    <property type="project" value="InterPro"/>
</dbReference>
<dbReference type="GO" id="GO:0004135">
    <property type="term" value="F:amylo-alpha-1,6-glucosidase activity"/>
    <property type="evidence" value="ECO:0007669"/>
    <property type="project" value="InterPro"/>
</dbReference>
<accession>A4BBV2</accession>
<dbReference type="InterPro" id="IPR010401">
    <property type="entry name" value="AGL/Gdb1"/>
</dbReference>
<gene>
    <name evidence="3" type="ORF">MED297_01410</name>
</gene>
<name>A4BBV2_9GAMM</name>
<dbReference type="AlphaFoldDB" id="A4BBV2"/>
<dbReference type="Proteomes" id="UP000005953">
    <property type="component" value="Unassembled WGS sequence"/>
</dbReference>
<proteinExistence type="predicted"/>
<dbReference type="EMBL" id="AAOE01000004">
    <property type="protein sequence ID" value="EAR10437.1"/>
    <property type="molecule type" value="Genomic_DNA"/>
</dbReference>